<evidence type="ECO:0000313" key="9">
    <source>
        <dbReference type="Proteomes" id="UP000005239"/>
    </source>
</evidence>
<sequence>MIYQLLIVSLIASLVSAQNFGNNVIPCGFEQLAPIATEVSTTAAIAAANLMPCGEESCLRTLPVSPLPMVVHAFAVCSTTDVVGSSLHTSVKMSHAVSIALKITALVLLLGVLGVSIGVLIVDLNIQSDIEATPAAPANFKNIPDGEVIQQADKRFSKFQQISDLYESWMDITADPCDDFYHYVCGNGQTTKLQSPFTISQNKDDDVIARMWNAPSSYWNAAPLPVKQAKWIVDKCHNDNSYTLADQQKKIKTMLQDYIGYTTVNVPFLYPNKATVMDKTALSKLLGYGKGQYGAFALLTSFVSTDFKKPDIDPYLFYVDQPLPIFIDSVYTDDAYPTQKDALVTELVTTMKSIAAKLGVTITDDDTLKKMAGDMCDFDRVISQTMQQDPIVRRQVERNYNPNTLADLNKKTDQFDWVPYIQSAMTLLGDRKTADGNTKVIIMEEDITLNLLNALVKKTDKVTVANYVYWKTLSQILTAVPPPTGHKDKANPMDKFRAVLNTDKRTLTGMLRKPDTADTNDAPVCTAIVQALLPWAASRMYVDTDIPNKDTRQTLKKNVAEIANWIFFGFRSQLDQLNWMDDTSKQGAFDKLNKIQLNVAYPDWGLDITADDNFMNQWIKLTNYLRLQQVLPLLDAKPVRDRTDFSSFIGITNAWYQPQMNSITFPEGILQEPFYSPDFPLATIFGGLGSISGHELTHGFDDQGVQWDGIGALNAWMSPDSQKDFNKMAQCVIDEYSSFCPFPGVCVNGANTQGENIADNGGIQAAYKALKAYESLKGADPRLPGFGSSFSSDQLFFLTFGQTWCDKEQSEDSFKKQIAGDVHSPAIYRVLGTIQNFPAFRNAFNCPVGKKYTPADHCDVWTSVPFK</sequence>
<evidence type="ECO:0000256" key="2">
    <source>
        <dbReference type="ARBA" id="ARBA00007357"/>
    </source>
</evidence>
<dbReference type="SUPFAM" id="SSF55486">
    <property type="entry name" value="Metalloproteases ('zincins'), catalytic domain"/>
    <property type="match status" value="1"/>
</dbReference>
<reference evidence="9" key="1">
    <citation type="journal article" date="2008" name="Nat. Genet.">
        <title>The Pristionchus pacificus genome provides a unique perspective on nematode lifestyle and parasitism.</title>
        <authorList>
            <person name="Dieterich C."/>
            <person name="Clifton S.W."/>
            <person name="Schuster L.N."/>
            <person name="Chinwalla A."/>
            <person name="Delehaunty K."/>
            <person name="Dinkelacker I."/>
            <person name="Fulton L."/>
            <person name="Fulton R."/>
            <person name="Godfrey J."/>
            <person name="Minx P."/>
            <person name="Mitreva M."/>
            <person name="Roeseler W."/>
            <person name="Tian H."/>
            <person name="Witte H."/>
            <person name="Yang S.P."/>
            <person name="Wilson R.K."/>
            <person name="Sommer R.J."/>
        </authorList>
    </citation>
    <scope>NUCLEOTIDE SEQUENCE [LARGE SCALE GENOMIC DNA]</scope>
    <source>
        <strain evidence="9">PS312</strain>
    </source>
</reference>
<dbReference type="InterPro" id="IPR000718">
    <property type="entry name" value="Peptidase_M13"/>
</dbReference>
<keyword evidence="3" id="KW-0645">Protease</keyword>
<dbReference type="Pfam" id="PF01431">
    <property type="entry name" value="Peptidase_M13"/>
    <property type="match status" value="1"/>
</dbReference>
<dbReference type="PANTHER" id="PTHR11733">
    <property type="entry name" value="ZINC METALLOPROTEASE FAMILY M13 NEPRILYSIN-RELATED"/>
    <property type="match status" value="1"/>
</dbReference>
<dbReference type="GO" id="GO:0004222">
    <property type="term" value="F:metalloendopeptidase activity"/>
    <property type="evidence" value="ECO:0000318"/>
    <property type="project" value="GO_Central"/>
</dbReference>
<protein>
    <submittedName>
        <fullName evidence="8">Peptidase</fullName>
    </submittedName>
</protein>
<evidence type="ECO:0000256" key="6">
    <source>
        <dbReference type="ARBA" id="ARBA00022833"/>
    </source>
</evidence>
<keyword evidence="7" id="KW-0482">Metalloprotease</keyword>
<dbReference type="EnsemblMetazoa" id="PPA05325.1">
    <property type="protein sequence ID" value="PPA05325.1"/>
    <property type="gene ID" value="WBGene00094879"/>
</dbReference>
<keyword evidence="4" id="KW-0479">Metal-binding</keyword>
<dbReference type="Pfam" id="PF05649">
    <property type="entry name" value="Peptidase_M13_N"/>
    <property type="match status" value="1"/>
</dbReference>
<dbReference type="PANTHER" id="PTHR11733:SF240">
    <property type="entry name" value="GH14155P-RELATED"/>
    <property type="match status" value="1"/>
</dbReference>
<dbReference type="Proteomes" id="UP000005239">
    <property type="component" value="Unassembled WGS sequence"/>
</dbReference>
<comment type="cofactor">
    <cofactor evidence="1">
        <name>Zn(2+)</name>
        <dbReference type="ChEBI" id="CHEBI:29105"/>
    </cofactor>
</comment>
<dbReference type="InterPro" id="IPR008753">
    <property type="entry name" value="Peptidase_M13_N"/>
</dbReference>
<dbReference type="GO" id="GO:0005886">
    <property type="term" value="C:plasma membrane"/>
    <property type="evidence" value="ECO:0000318"/>
    <property type="project" value="GO_Central"/>
</dbReference>
<keyword evidence="6" id="KW-0862">Zinc</keyword>
<comment type="similarity">
    <text evidence="2">Belongs to the peptidase M13 family.</text>
</comment>
<keyword evidence="9" id="KW-1185">Reference proteome</keyword>
<reference evidence="8" key="2">
    <citation type="submission" date="2022-06" db="UniProtKB">
        <authorList>
            <consortium name="EnsemblMetazoa"/>
        </authorList>
    </citation>
    <scope>IDENTIFICATION</scope>
    <source>
        <strain evidence="8">PS312</strain>
    </source>
</reference>
<dbReference type="Gene3D" id="3.40.390.10">
    <property type="entry name" value="Collagenase (Catalytic Domain)"/>
    <property type="match status" value="1"/>
</dbReference>
<dbReference type="AlphaFoldDB" id="A0A2A6BXN2"/>
<accession>A0A2A6BXN2</accession>
<dbReference type="GO" id="GO:0046872">
    <property type="term" value="F:metal ion binding"/>
    <property type="evidence" value="ECO:0007669"/>
    <property type="project" value="UniProtKB-KW"/>
</dbReference>
<evidence type="ECO:0000256" key="7">
    <source>
        <dbReference type="ARBA" id="ARBA00023049"/>
    </source>
</evidence>
<dbReference type="Gene3D" id="1.10.1380.10">
    <property type="entry name" value="Neutral endopeptidase , domain2"/>
    <property type="match status" value="1"/>
</dbReference>
<accession>A0A8R1U7V7</accession>
<gene>
    <name evidence="8" type="primary">WBGene00094879</name>
</gene>
<proteinExistence type="inferred from homology"/>
<dbReference type="InterPro" id="IPR024079">
    <property type="entry name" value="MetalloPept_cat_dom_sf"/>
</dbReference>
<dbReference type="PROSITE" id="PS51885">
    <property type="entry name" value="NEPRILYSIN"/>
    <property type="match status" value="1"/>
</dbReference>
<dbReference type="InterPro" id="IPR042089">
    <property type="entry name" value="Peptidase_M13_dom_2"/>
</dbReference>
<dbReference type="InterPro" id="IPR018497">
    <property type="entry name" value="Peptidase_M13_C"/>
</dbReference>
<evidence type="ECO:0000256" key="4">
    <source>
        <dbReference type="ARBA" id="ARBA00022723"/>
    </source>
</evidence>
<keyword evidence="5" id="KW-0378">Hydrolase</keyword>
<dbReference type="PRINTS" id="PR00786">
    <property type="entry name" value="NEPRILYSIN"/>
</dbReference>
<evidence type="ECO:0000256" key="5">
    <source>
        <dbReference type="ARBA" id="ARBA00022801"/>
    </source>
</evidence>
<evidence type="ECO:0000313" key="8">
    <source>
        <dbReference type="EnsemblMetazoa" id="PPA05325.1"/>
    </source>
</evidence>
<name>A0A2A6BXN2_PRIPA</name>
<evidence type="ECO:0000256" key="1">
    <source>
        <dbReference type="ARBA" id="ARBA00001947"/>
    </source>
</evidence>
<evidence type="ECO:0000256" key="3">
    <source>
        <dbReference type="ARBA" id="ARBA00022670"/>
    </source>
</evidence>
<organism evidence="8 9">
    <name type="scientific">Pristionchus pacificus</name>
    <name type="common">Parasitic nematode worm</name>
    <dbReference type="NCBI Taxonomy" id="54126"/>
    <lineage>
        <taxon>Eukaryota</taxon>
        <taxon>Metazoa</taxon>
        <taxon>Ecdysozoa</taxon>
        <taxon>Nematoda</taxon>
        <taxon>Chromadorea</taxon>
        <taxon>Rhabditida</taxon>
        <taxon>Rhabditina</taxon>
        <taxon>Diplogasteromorpha</taxon>
        <taxon>Diplogasteroidea</taxon>
        <taxon>Neodiplogasteridae</taxon>
        <taxon>Pristionchus</taxon>
    </lineage>
</organism>
<dbReference type="GO" id="GO:0016485">
    <property type="term" value="P:protein processing"/>
    <property type="evidence" value="ECO:0000318"/>
    <property type="project" value="GO_Central"/>
</dbReference>
<dbReference type="CDD" id="cd08662">
    <property type="entry name" value="M13"/>
    <property type="match status" value="1"/>
</dbReference>
<dbReference type="OrthoDB" id="6475849at2759"/>